<dbReference type="EMBL" id="JBHSBU010000001">
    <property type="protein sequence ID" value="MFC4158052.1"/>
    <property type="molecule type" value="Genomic_DNA"/>
</dbReference>
<name>A0ABV8MK91_9NEIS</name>
<dbReference type="InterPro" id="IPR021853">
    <property type="entry name" value="DUF3460"/>
</dbReference>
<comment type="caution">
    <text evidence="1">The sequence shown here is derived from an EMBL/GenBank/DDBJ whole genome shotgun (WGS) entry which is preliminary data.</text>
</comment>
<dbReference type="RefSeq" id="WP_378160326.1">
    <property type="nucleotide sequence ID" value="NZ_JBHSBU010000001.1"/>
</dbReference>
<keyword evidence="2" id="KW-1185">Reference proteome</keyword>
<sequence>MALLKKDTTYVSEYTSFMSQFLQQNPEVAQGQIEGRNLLWDKQIDREFQQRAKDASVPQKPYVYQPD</sequence>
<evidence type="ECO:0000313" key="2">
    <source>
        <dbReference type="Proteomes" id="UP001595791"/>
    </source>
</evidence>
<gene>
    <name evidence="1" type="ORF">ACFOW7_01650</name>
</gene>
<evidence type="ECO:0000313" key="1">
    <source>
        <dbReference type="EMBL" id="MFC4158052.1"/>
    </source>
</evidence>
<organism evidence="1 2">
    <name type="scientific">Chitinimonas lacunae</name>
    <dbReference type="NCBI Taxonomy" id="1963018"/>
    <lineage>
        <taxon>Bacteria</taxon>
        <taxon>Pseudomonadati</taxon>
        <taxon>Pseudomonadota</taxon>
        <taxon>Betaproteobacteria</taxon>
        <taxon>Neisseriales</taxon>
        <taxon>Chitinibacteraceae</taxon>
        <taxon>Chitinimonas</taxon>
    </lineage>
</organism>
<accession>A0ABV8MK91</accession>
<reference evidence="2" key="1">
    <citation type="journal article" date="2019" name="Int. J. Syst. Evol. Microbiol.">
        <title>The Global Catalogue of Microorganisms (GCM) 10K type strain sequencing project: providing services to taxonomists for standard genome sequencing and annotation.</title>
        <authorList>
            <consortium name="The Broad Institute Genomics Platform"/>
            <consortium name="The Broad Institute Genome Sequencing Center for Infectious Disease"/>
            <person name="Wu L."/>
            <person name="Ma J."/>
        </authorList>
    </citation>
    <scope>NUCLEOTIDE SEQUENCE [LARGE SCALE GENOMIC DNA]</scope>
    <source>
        <strain evidence="2">LMG 29894</strain>
    </source>
</reference>
<dbReference type="Pfam" id="PF11943">
    <property type="entry name" value="DUF3460"/>
    <property type="match status" value="1"/>
</dbReference>
<protein>
    <submittedName>
        <fullName evidence="1">DUF3460 family protein</fullName>
    </submittedName>
</protein>
<dbReference type="Proteomes" id="UP001595791">
    <property type="component" value="Unassembled WGS sequence"/>
</dbReference>
<proteinExistence type="predicted"/>